<feature type="region of interest" description="Disordered" evidence="1">
    <location>
        <begin position="1"/>
        <end position="51"/>
    </location>
</feature>
<evidence type="ECO:0000256" key="2">
    <source>
        <dbReference type="SAM" id="Phobius"/>
    </source>
</evidence>
<feature type="transmembrane region" description="Helical" evidence="2">
    <location>
        <begin position="120"/>
        <end position="138"/>
    </location>
</feature>
<keyword evidence="2" id="KW-1133">Transmembrane helix</keyword>
<evidence type="ECO:0000313" key="3">
    <source>
        <dbReference type="EMBL" id="ORE18427.1"/>
    </source>
</evidence>
<dbReference type="NCBIfam" id="NF041646">
    <property type="entry name" value="VC0807_fam"/>
    <property type="match status" value="1"/>
</dbReference>
<reference evidence="3 4" key="1">
    <citation type="journal article" date="2016" name="Proc. Natl. Acad. Sci. U.S.A.">
        <title>Lipid metabolic changes in an early divergent fungus govern the establishment of a mutualistic symbiosis with endobacteria.</title>
        <authorList>
            <person name="Lastovetsky O.A."/>
            <person name="Gaspar M.L."/>
            <person name="Mondo S.J."/>
            <person name="LaButti K.M."/>
            <person name="Sandor L."/>
            <person name="Grigoriev I.V."/>
            <person name="Henry S.A."/>
            <person name="Pawlowska T.E."/>
        </authorList>
    </citation>
    <scope>NUCLEOTIDE SEQUENCE [LARGE SCALE GENOMIC DNA]</scope>
    <source>
        <strain evidence="3 4">ATCC 11559</strain>
    </source>
</reference>
<keyword evidence="2" id="KW-0812">Transmembrane</keyword>
<feature type="compositionally biased region" description="Polar residues" evidence="1">
    <location>
        <begin position="1"/>
        <end position="10"/>
    </location>
</feature>
<protein>
    <submittedName>
        <fullName evidence="3">Uncharacterized protein</fullName>
    </submittedName>
</protein>
<dbReference type="EMBL" id="KV921330">
    <property type="protein sequence ID" value="ORE18427.1"/>
    <property type="molecule type" value="Genomic_DNA"/>
</dbReference>
<dbReference type="VEuPathDB" id="FungiDB:BCV72DRAFT_22031"/>
<gene>
    <name evidence="3" type="ORF">BCV71DRAFT_226920</name>
</gene>
<evidence type="ECO:0000256" key="1">
    <source>
        <dbReference type="SAM" id="MobiDB-lite"/>
    </source>
</evidence>
<dbReference type="OMA" id="HIDILGC"/>
<sequence>MQEAQSNNYQSISESDKSDKASSEPLNNPKDIESSSTTIHMDQEPKVKQDQPMTWKEKLKTFFFYAKPMIVMLVIDVGIPLAIYYGTKNAIGPLIALIISGIPPLLHVIYSFIRHRRLEILGCIFVVSFIISAVLSLITGDVRLTLLRDSSTTALISVMFFVTLIPLQTKWFDIKPMVFLISQQMFANAPPITWVDQSGQEQSSPRLIFVWEHVKMFRTYCYILTFAWGVILMGEFAAKVIMIKSTLDVDHIVLYGNIIIITISVTMSLITSLTSRFIRKRSVALIQEWMEENNYRDRLPQ</sequence>
<feature type="transmembrane region" description="Helical" evidence="2">
    <location>
        <begin position="254"/>
        <end position="273"/>
    </location>
</feature>
<dbReference type="AlphaFoldDB" id="A0A0A1NP66"/>
<feature type="transmembrane region" description="Helical" evidence="2">
    <location>
        <begin position="62"/>
        <end position="85"/>
    </location>
</feature>
<feature type="transmembrane region" description="Helical" evidence="2">
    <location>
        <begin position="150"/>
        <end position="167"/>
    </location>
</feature>
<feature type="transmembrane region" description="Helical" evidence="2">
    <location>
        <begin position="220"/>
        <end position="242"/>
    </location>
</feature>
<evidence type="ECO:0000313" key="4">
    <source>
        <dbReference type="Proteomes" id="UP000242381"/>
    </source>
</evidence>
<feature type="compositionally biased region" description="Basic and acidic residues" evidence="1">
    <location>
        <begin position="41"/>
        <end position="51"/>
    </location>
</feature>
<dbReference type="Proteomes" id="UP000242381">
    <property type="component" value="Unassembled WGS sequence"/>
</dbReference>
<organism evidence="3 4">
    <name type="scientific">Rhizopus microsporus</name>
    <dbReference type="NCBI Taxonomy" id="58291"/>
    <lineage>
        <taxon>Eukaryota</taxon>
        <taxon>Fungi</taxon>
        <taxon>Fungi incertae sedis</taxon>
        <taxon>Mucoromycota</taxon>
        <taxon>Mucoromycotina</taxon>
        <taxon>Mucoromycetes</taxon>
        <taxon>Mucorales</taxon>
        <taxon>Mucorineae</taxon>
        <taxon>Rhizopodaceae</taxon>
        <taxon>Rhizopus</taxon>
    </lineage>
</organism>
<name>A0A0A1NP66_RHIZD</name>
<keyword evidence="2" id="KW-0472">Membrane</keyword>
<feature type="transmembrane region" description="Helical" evidence="2">
    <location>
        <begin position="91"/>
        <end position="113"/>
    </location>
</feature>
<proteinExistence type="predicted"/>
<accession>A0A0A1NP66</accession>